<evidence type="ECO:0000259" key="14">
    <source>
        <dbReference type="Pfam" id="PF23598"/>
    </source>
</evidence>
<evidence type="ECO:0000256" key="8">
    <source>
        <dbReference type="ARBA" id="ARBA00022989"/>
    </source>
</evidence>
<evidence type="ECO:0000259" key="13">
    <source>
        <dbReference type="Pfam" id="PF08263"/>
    </source>
</evidence>
<keyword evidence="5 11" id="KW-0812">Transmembrane</keyword>
<comment type="subcellular location">
    <subcellularLocation>
        <location evidence="1">Cell membrane</location>
        <topology evidence="1">Single-pass type I membrane protein</topology>
    </subcellularLocation>
</comment>
<dbReference type="GO" id="GO:0005886">
    <property type="term" value="C:plasma membrane"/>
    <property type="evidence" value="ECO:0007669"/>
    <property type="project" value="UniProtKB-SubCell"/>
</dbReference>
<dbReference type="Pfam" id="PF13855">
    <property type="entry name" value="LRR_8"/>
    <property type="match status" value="1"/>
</dbReference>
<organism evidence="15 16">
    <name type="scientific">Deinandra increscens subsp. villosa</name>
    <dbReference type="NCBI Taxonomy" id="3103831"/>
    <lineage>
        <taxon>Eukaryota</taxon>
        <taxon>Viridiplantae</taxon>
        <taxon>Streptophyta</taxon>
        <taxon>Embryophyta</taxon>
        <taxon>Tracheophyta</taxon>
        <taxon>Spermatophyta</taxon>
        <taxon>Magnoliopsida</taxon>
        <taxon>eudicotyledons</taxon>
        <taxon>Gunneridae</taxon>
        <taxon>Pentapetalae</taxon>
        <taxon>asterids</taxon>
        <taxon>campanulids</taxon>
        <taxon>Asterales</taxon>
        <taxon>Asteraceae</taxon>
        <taxon>Asteroideae</taxon>
        <taxon>Heliantheae alliance</taxon>
        <taxon>Madieae</taxon>
        <taxon>Madiinae</taxon>
        <taxon>Deinandra</taxon>
    </lineage>
</organism>
<dbReference type="InterPro" id="IPR055414">
    <property type="entry name" value="LRR_R13L4/SHOC2-like"/>
</dbReference>
<dbReference type="SMART" id="SM00369">
    <property type="entry name" value="LRR_TYP"/>
    <property type="match status" value="12"/>
</dbReference>
<evidence type="ECO:0000256" key="7">
    <source>
        <dbReference type="ARBA" id="ARBA00022737"/>
    </source>
</evidence>
<comment type="caution">
    <text evidence="15">The sequence shown here is derived from an EMBL/GenBank/DDBJ whole genome shotgun (WGS) entry which is preliminary data.</text>
</comment>
<reference evidence="15 16" key="1">
    <citation type="submission" date="2024-04" db="EMBL/GenBank/DDBJ databases">
        <title>The reference genome of an endangered Asteraceae, Deinandra increscens subsp. villosa, native to the Central Coast of California.</title>
        <authorList>
            <person name="Guilliams M."/>
            <person name="Hasenstab-Lehman K."/>
            <person name="Meyer R."/>
            <person name="Mcevoy S."/>
        </authorList>
    </citation>
    <scope>NUCLEOTIDE SEQUENCE [LARGE SCALE GENOMIC DNA]</scope>
    <source>
        <tissue evidence="15">Leaf</tissue>
    </source>
</reference>
<dbReference type="Pfam" id="PF00560">
    <property type="entry name" value="LRR_1"/>
    <property type="match status" value="9"/>
</dbReference>
<dbReference type="GO" id="GO:0006952">
    <property type="term" value="P:defense response"/>
    <property type="evidence" value="ECO:0007669"/>
    <property type="project" value="UniProtKB-ARBA"/>
</dbReference>
<feature type="transmembrane region" description="Helical" evidence="11">
    <location>
        <begin position="1038"/>
        <end position="1061"/>
    </location>
</feature>
<feature type="chain" id="PRO_5042923381" description="Leucine-rich repeat-containing N-terminal plant-type domain-containing protein" evidence="12">
    <location>
        <begin position="28"/>
        <end position="1098"/>
    </location>
</feature>
<evidence type="ECO:0000256" key="6">
    <source>
        <dbReference type="ARBA" id="ARBA00022729"/>
    </source>
</evidence>
<accession>A0AAP0GYY0</accession>
<comment type="similarity">
    <text evidence="2">Belongs to the RLP family.</text>
</comment>
<dbReference type="InterPro" id="IPR001611">
    <property type="entry name" value="Leu-rich_rpt"/>
</dbReference>
<dbReference type="PANTHER" id="PTHR48063:SF112">
    <property type="entry name" value="RECEPTOR LIKE PROTEIN 30-LIKE"/>
    <property type="match status" value="1"/>
</dbReference>
<evidence type="ECO:0000256" key="4">
    <source>
        <dbReference type="ARBA" id="ARBA00022614"/>
    </source>
</evidence>
<evidence type="ECO:0000256" key="1">
    <source>
        <dbReference type="ARBA" id="ARBA00004251"/>
    </source>
</evidence>
<dbReference type="Gene3D" id="3.80.10.10">
    <property type="entry name" value="Ribonuclease Inhibitor"/>
    <property type="match status" value="6"/>
</dbReference>
<dbReference type="PROSITE" id="PS51450">
    <property type="entry name" value="LRR"/>
    <property type="match status" value="1"/>
</dbReference>
<dbReference type="SUPFAM" id="SSF52047">
    <property type="entry name" value="RNI-like"/>
    <property type="match status" value="1"/>
</dbReference>
<dbReference type="FunFam" id="3.80.10.10:FF:000095">
    <property type="entry name" value="LRR receptor-like serine/threonine-protein kinase GSO1"/>
    <property type="match status" value="1"/>
</dbReference>
<evidence type="ECO:0000313" key="15">
    <source>
        <dbReference type="EMBL" id="KAK9063945.1"/>
    </source>
</evidence>
<dbReference type="FunFam" id="3.80.10.10:FF:000111">
    <property type="entry name" value="LRR receptor-like serine/threonine-protein kinase ERECTA"/>
    <property type="match status" value="1"/>
</dbReference>
<dbReference type="PANTHER" id="PTHR48063">
    <property type="entry name" value="LRR RECEPTOR-LIKE KINASE"/>
    <property type="match status" value="1"/>
</dbReference>
<keyword evidence="3" id="KW-1003">Cell membrane</keyword>
<evidence type="ECO:0000256" key="2">
    <source>
        <dbReference type="ARBA" id="ARBA00009592"/>
    </source>
</evidence>
<keyword evidence="6 12" id="KW-0732">Signal</keyword>
<dbReference type="PROSITE" id="PS51257">
    <property type="entry name" value="PROKAR_LIPOPROTEIN"/>
    <property type="match status" value="1"/>
</dbReference>
<evidence type="ECO:0000256" key="3">
    <source>
        <dbReference type="ARBA" id="ARBA00022475"/>
    </source>
</evidence>
<feature type="domain" description="Leucine-rich repeat-containing N-terminal plant-type" evidence="13">
    <location>
        <begin position="37"/>
        <end position="74"/>
    </location>
</feature>
<feature type="domain" description="Disease resistance R13L4/SHOC-2-like LRR" evidence="14">
    <location>
        <begin position="443"/>
        <end position="647"/>
    </location>
</feature>
<sequence>MGYQRVLGLHLIFFSMFLVATKYTCLGAQNSTVSCHERERLALLQFKRSVKDDFKVLSSWVGTDCCSWKGVRCDEATGSTVVSLCLRGSNKERWINYFEEDHYLVADKVNACLKDLRHLKHLDLSGNDFQGSRIPEFIGSFKQLSYLNLSNACFIGIIPHHIGNLSNLKVLDLGTYSLNYNMLTPNDMSWVSRLSSLEHLDLSEVDFLQAKNIDLVLYMIPSLTHLSLRGCRLSDTDIDLRLNSSKILPNIEHLDLSFNNFEGQLPHYFQNMTSLTFLDLSLYDLSLEWNSVNLLNMIPSISELHLYACGLHNSHFAPTYLNFSVHSNIQYLDLHGNSIGGRFPSELMNMTSLRVLDLSNNNINSSIPAMPNLLKLDVSSNNLENIELVGIWRRCQLKELRLSHNYFGGEMIGPSTNTSECSQYALEMLESNYNLLNGAIPESLRRLSNLRVLTLASNRFKGLIPKALQRLRSLNVLELSSNDLTGPIPTFHGKLTTLSLHQNQFSGSIPESLGRLTCLTHLTLSSNWLTGPIPASIGRLASLQEFSVSSNMLIGTIPFSLGQLTKLRYLYLSNNSLEGVVSEANFANLTMLKGMYIASNYKLIFNISHEWIPPFQLRVVQLSSCKILDGFPQWLQTQKKLKILELSNTSLHGILPTWLRKMSAISNIDLSHNQLGGSLKNLPNMYQSEGYFYLQDNLFNGSIPRSLLCRSTKLIELDVSMNRLNGNIPDCVENLQNIRSLTLGSNGLSGVLPSSLGNAFSSLTWLKLENNNLNGEIPRDIRNMKSLRVLDLGNNKFSGNIPKWIGENLTSLMLLRLHKNTFTGTIPQSLCNCSYLQILDVAHNYLTGSIPHCFGELSGMINASWLDIHDGSYDYDNQDVIQVMKGMNMEYSKTLDLVFNMDLSSNKLVGEVPREITALALLMGLNLSHNHLNGSIPHNIGNMKALNSLDFSDNQITGMIPQSMGTLNFLSSMNLSHNNLSGRIPTGSQLQTLTDPSIYAGNRNLCGAPLPNNCSNHENPPTIAGKNRYQDDNEPKNLWFYLDIMCGFAAGFWGIIGVLWFKKQWRMKLFMMAQAGVDKVYVAVAVKVSKIKRGRETN</sequence>
<evidence type="ECO:0000256" key="10">
    <source>
        <dbReference type="ARBA" id="ARBA00023180"/>
    </source>
</evidence>
<dbReference type="GO" id="GO:0051707">
    <property type="term" value="P:response to other organism"/>
    <property type="evidence" value="ECO:0007669"/>
    <property type="project" value="UniProtKB-ARBA"/>
</dbReference>
<dbReference type="InterPro" id="IPR046956">
    <property type="entry name" value="RLP23-like"/>
</dbReference>
<name>A0AAP0GYY0_9ASTR</name>
<evidence type="ECO:0000256" key="11">
    <source>
        <dbReference type="SAM" id="Phobius"/>
    </source>
</evidence>
<feature type="signal peptide" evidence="12">
    <location>
        <begin position="1"/>
        <end position="27"/>
    </location>
</feature>
<evidence type="ECO:0008006" key="17">
    <source>
        <dbReference type="Google" id="ProtNLM"/>
    </source>
</evidence>
<dbReference type="Proteomes" id="UP001408789">
    <property type="component" value="Unassembled WGS sequence"/>
</dbReference>
<dbReference type="EMBL" id="JBCNJP010000018">
    <property type="protein sequence ID" value="KAK9063945.1"/>
    <property type="molecule type" value="Genomic_DNA"/>
</dbReference>
<keyword evidence="16" id="KW-1185">Reference proteome</keyword>
<evidence type="ECO:0000313" key="16">
    <source>
        <dbReference type="Proteomes" id="UP001408789"/>
    </source>
</evidence>
<proteinExistence type="inferred from homology"/>
<keyword evidence="7" id="KW-0677">Repeat</keyword>
<dbReference type="InterPro" id="IPR032675">
    <property type="entry name" value="LRR_dom_sf"/>
</dbReference>
<evidence type="ECO:0000256" key="12">
    <source>
        <dbReference type="SAM" id="SignalP"/>
    </source>
</evidence>
<dbReference type="Pfam" id="PF08263">
    <property type="entry name" value="LRRNT_2"/>
    <property type="match status" value="1"/>
</dbReference>
<dbReference type="Pfam" id="PF23598">
    <property type="entry name" value="LRR_14"/>
    <property type="match status" value="1"/>
</dbReference>
<dbReference type="AlphaFoldDB" id="A0AAP0GYY0"/>
<keyword evidence="9 11" id="KW-0472">Membrane</keyword>
<dbReference type="SUPFAM" id="SSF52058">
    <property type="entry name" value="L domain-like"/>
    <property type="match status" value="2"/>
</dbReference>
<gene>
    <name evidence="15" type="ORF">SSX86_017817</name>
</gene>
<evidence type="ECO:0000256" key="9">
    <source>
        <dbReference type="ARBA" id="ARBA00023136"/>
    </source>
</evidence>
<keyword evidence="8 11" id="KW-1133">Transmembrane helix</keyword>
<evidence type="ECO:0000256" key="5">
    <source>
        <dbReference type="ARBA" id="ARBA00022692"/>
    </source>
</evidence>
<keyword evidence="10" id="KW-0325">Glycoprotein</keyword>
<dbReference type="InterPro" id="IPR003591">
    <property type="entry name" value="Leu-rich_rpt_typical-subtyp"/>
</dbReference>
<dbReference type="InterPro" id="IPR013210">
    <property type="entry name" value="LRR_N_plant-typ"/>
</dbReference>
<keyword evidence="4" id="KW-0433">Leucine-rich repeat</keyword>
<dbReference type="FunFam" id="3.80.10.10:FF:000383">
    <property type="entry name" value="Leucine-rich repeat receptor protein kinase EMS1"/>
    <property type="match status" value="1"/>
</dbReference>
<protein>
    <recommendedName>
        <fullName evidence="17">Leucine-rich repeat-containing N-terminal plant-type domain-containing protein</fullName>
    </recommendedName>
</protein>